<evidence type="ECO:0000313" key="2">
    <source>
        <dbReference type="Proteomes" id="UP000831921"/>
    </source>
</evidence>
<organism evidence="1 2">
    <name type="scientific">Sphingomonas glaciei</name>
    <dbReference type="NCBI Taxonomy" id="2938948"/>
    <lineage>
        <taxon>Bacteria</taxon>
        <taxon>Pseudomonadati</taxon>
        <taxon>Pseudomonadota</taxon>
        <taxon>Alphaproteobacteria</taxon>
        <taxon>Sphingomonadales</taxon>
        <taxon>Sphingomonadaceae</taxon>
        <taxon>Sphingomonas</taxon>
    </lineage>
</organism>
<name>A0ABY5MX96_9SPHN</name>
<dbReference type="Proteomes" id="UP000831921">
    <property type="component" value="Chromosome"/>
</dbReference>
<sequence>MIIMYERQFFDRQAASRFWSKPILKPLPATADEVAVILKAEDPKAALASFYISRREDPAIPSEK</sequence>
<proteinExistence type="predicted"/>
<gene>
    <name evidence="1" type="ORF">M1K48_04630</name>
</gene>
<protein>
    <submittedName>
        <fullName evidence="1">Uncharacterized protein</fullName>
    </submittedName>
</protein>
<dbReference type="RefSeq" id="WP_249504688.1">
    <property type="nucleotide sequence ID" value="NZ_CP097253.1"/>
</dbReference>
<evidence type="ECO:0000313" key="1">
    <source>
        <dbReference type="EMBL" id="UUR08918.1"/>
    </source>
</evidence>
<keyword evidence="2" id="KW-1185">Reference proteome</keyword>
<dbReference type="EMBL" id="CP097253">
    <property type="protein sequence ID" value="UUR08918.1"/>
    <property type="molecule type" value="Genomic_DNA"/>
</dbReference>
<reference evidence="1 2" key="1">
    <citation type="submission" date="2022-05" db="EMBL/GenBank/DDBJ databases">
        <title>S8-45 Sphingomonas ultraviolaceadurans.</title>
        <authorList>
            <person name="Liu Y."/>
        </authorList>
    </citation>
    <scope>NUCLEOTIDE SEQUENCE [LARGE SCALE GENOMIC DNA]</scope>
    <source>
        <strain evidence="1 2">S8-45</strain>
    </source>
</reference>
<accession>A0ABY5MX96</accession>